<dbReference type="Gene3D" id="1.20.1720.10">
    <property type="entry name" value="Multidrug resistance protein D"/>
    <property type="match status" value="1"/>
</dbReference>
<evidence type="ECO:0000256" key="1">
    <source>
        <dbReference type="ARBA" id="ARBA00004141"/>
    </source>
</evidence>
<feature type="transmembrane region" description="Helical" evidence="6">
    <location>
        <begin position="156"/>
        <end position="175"/>
    </location>
</feature>
<dbReference type="PANTHER" id="PTHR23502">
    <property type="entry name" value="MAJOR FACILITATOR SUPERFAMILY"/>
    <property type="match status" value="1"/>
</dbReference>
<organism evidence="8 9">
    <name type="scientific">Aspergillus puulaauensis</name>
    <dbReference type="NCBI Taxonomy" id="1220207"/>
    <lineage>
        <taxon>Eukaryota</taxon>
        <taxon>Fungi</taxon>
        <taxon>Dikarya</taxon>
        <taxon>Ascomycota</taxon>
        <taxon>Pezizomycotina</taxon>
        <taxon>Eurotiomycetes</taxon>
        <taxon>Eurotiomycetidae</taxon>
        <taxon>Eurotiales</taxon>
        <taxon>Aspergillaceae</taxon>
        <taxon>Aspergillus</taxon>
    </lineage>
</organism>
<evidence type="ECO:0000313" key="9">
    <source>
        <dbReference type="Proteomes" id="UP000654913"/>
    </source>
</evidence>
<dbReference type="PANTHER" id="PTHR23502:SF23">
    <property type="entry name" value="FLUCONAZOLE RESISTANCE PROTEIN 1"/>
    <property type="match status" value="1"/>
</dbReference>
<dbReference type="InterPro" id="IPR020846">
    <property type="entry name" value="MFS_dom"/>
</dbReference>
<evidence type="ECO:0000313" key="8">
    <source>
        <dbReference type="EMBL" id="BCS26949.1"/>
    </source>
</evidence>
<dbReference type="InterPro" id="IPR011701">
    <property type="entry name" value="MFS"/>
</dbReference>
<reference evidence="8" key="1">
    <citation type="submission" date="2021-01" db="EMBL/GenBank/DDBJ databases">
        <authorList>
            <consortium name="Aspergillus puulaauensis MK2 genome sequencing consortium"/>
            <person name="Kazuki M."/>
            <person name="Futagami T."/>
        </authorList>
    </citation>
    <scope>NUCLEOTIDE SEQUENCE</scope>
    <source>
        <strain evidence="8">MK2</strain>
    </source>
</reference>
<dbReference type="OrthoDB" id="3357846at2759"/>
<evidence type="ECO:0000256" key="4">
    <source>
        <dbReference type="ARBA" id="ARBA00023136"/>
    </source>
</evidence>
<feature type="compositionally biased region" description="Polar residues" evidence="5">
    <location>
        <begin position="73"/>
        <end position="84"/>
    </location>
</feature>
<keyword evidence="9" id="KW-1185">Reference proteome</keyword>
<proteinExistence type="predicted"/>
<feature type="transmembrane region" description="Helical" evidence="6">
    <location>
        <begin position="195"/>
        <end position="212"/>
    </location>
</feature>
<evidence type="ECO:0000256" key="2">
    <source>
        <dbReference type="ARBA" id="ARBA00022692"/>
    </source>
</evidence>
<gene>
    <name evidence="8" type="ORF">APUU_51660S</name>
</gene>
<feature type="region of interest" description="Disordered" evidence="5">
    <location>
        <begin position="35"/>
        <end position="60"/>
    </location>
</feature>
<name>A0A7R8APB4_9EURO</name>
<dbReference type="Proteomes" id="UP000654913">
    <property type="component" value="Chromosome 5"/>
</dbReference>
<feature type="region of interest" description="Disordered" evidence="5">
    <location>
        <begin position="73"/>
        <end position="94"/>
    </location>
</feature>
<evidence type="ECO:0000256" key="3">
    <source>
        <dbReference type="ARBA" id="ARBA00022989"/>
    </source>
</evidence>
<feature type="transmembrane region" description="Helical" evidence="6">
    <location>
        <begin position="124"/>
        <end position="144"/>
    </location>
</feature>
<dbReference type="Pfam" id="PF07690">
    <property type="entry name" value="MFS_1"/>
    <property type="match status" value="1"/>
</dbReference>
<dbReference type="InterPro" id="IPR036259">
    <property type="entry name" value="MFS_trans_sf"/>
</dbReference>
<dbReference type="GO" id="GO:0015244">
    <property type="term" value="F:fluconazole transmembrane transporter activity"/>
    <property type="evidence" value="ECO:0007669"/>
    <property type="project" value="TreeGrafter"/>
</dbReference>
<dbReference type="GO" id="GO:1990961">
    <property type="term" value="P:xenobiotic detoxification by transmembrane export across the plasma membrane"/>
    <property type="evidence" value="ECO:0007669"/>
    <property type="project" value="TreeGrafter"/>
</dbReference>
<keyword evidence="4 6" id="KW-0472">Membrane</keyword>
<accession>A0A7R8APB4</accession>
<evidence type="ECO:0000256" key="5">
    <source>
        <dbReference type="SAM" id="MobiDB-lite"/>
    </source>
</evidence>
<dbReference type="GeneID" id="64976954"/>
<dbReference type="EMBL" id="AP024447">
    <property type="protein sequence ID" value="BCS26949.1"/>
    <property type="molecule type" value="Genomic_DNA"/>
</dbReference>
<dbReference type="RefSeq" id="XP_041559143.1">
    <property type="nucleotide sequence ID" value="XM_041706792.1"/>
</dbReference>
<dbReference type="GO" id="GO:0005886">
    <property type="term" value="C:plasma membrane"/>
    <property type="evidence" value="ECO:0007669"/>
    <property type="project" value="TreeGrafter"/>
</dbReference>
<dbReference type="KEGG" id="apuu:APUU_51660S"/>
<feature type="domain" description="Major facilitator superfamily (MFS) profile" evidence="7">
    <location>
        <begin position="126"/>
        <end position="254"/>
    </location>
</feature>
<dbReference type="AlphaFoldDB" id="A0A7R8APB4"/>
<evidence type="ECO:0000256" key="6">
    <source>
        <dbReference type="SAM" id="Phobius"/>
    </source>
</evidence>
<evidence type="ECO:0000259" key="7">
    <source>
        <dbReference type="PROSITE" id="PS50850"/>
    </source>
</evidence>
<dbReference type="SUPFAM" id="SSF103473">
    <property type="entry name" value="MFS general substrate transporter"/>
    <property type="match status" value="1"/>
</dbReference>
<dbReference type="PROSITE" id="PS50850">
    <property type="entry name" value="MFS"/>
    <property type="match status" value="1"/>
</dbReference>
<comment type="subcellular location">
    <subcellularLocation>
        <location evidence="1">Membrane</location>
        <topology evidence="1">Multi-pass membrane protein</topology>
    </subcellularLocation>
</comment>
<sequence>METIRDSAFGKLVRLLTNSRFLQYPEEIDHTTCQQCRKAPPQAKDEEAPPPSVESSEEDETWGLYSVMSQASRVTRRNSWQPTRDGSECGLRPGTGLGEGAIVVDWRGANDSENPQNWSTMKKFLVSCEIWLLTFAIYIGSAIYTPGIPGISEQFGVSNVAAVLGLTLFVLGYGLGPMVWSPLSELPNIGRSPTYVLTLVVFVFFQFAVIYAKNFGMLLAFRFLTGFIGSPCLATGAASMGDIWNPILQAAWSP</sequence>
<keyword evidence="3 6" id="KW-1133">Transmembrane helix</keyword>
<keyword evidence="2 6" id="KW-0812">Transmembrane</keyword>
<protein>
    <recommendedName>
        <fullName evidence="7">Major facilitator superfamily (MFS) profile domain-containing protein</fullName>
    </recommendedName>
</protein>
<reference evidence="8" key="2">
    <citation type="submission" date="2021-02" db="EMBL/GenBank/DDBJ databases">
        <title>Aspergillus puulaauensis MK2 genome sequence.</title>
        <authorList>
            <person name="Futagami T."/>
            <person name="Mori K."/>
            <person name="Kadooka C."/>
            <person name="Tanaka T."/>
        </authorList>
    </citation>
    <scope>NUCLEOTIDE SEQUENCE</scope>
    <source>
        <strain evidence="8">MK2</strain>
    </source>
</reference>